<dbReference type="PATRIC" id="fig|796944.3.peg.563"/>
<reference evidence="1 2" key="1">
    <citation type="submission" date="2011-08" db="EMBL/GenBank/DDBJ databases">
        <title>The Genome Sequence of Oribacterium sp. ACB7.</title>
        <authorList>
            <consortium name="The Broad Institute Genome Sequencing Platform"/>
            <person name="Earl A."/>
            <person name="Ward D."/>
            <person name="Feldgarden M."/>
            <person name="Gevers D."/>
            <person name="Sizova M."/>
            <person name="Hazen A."/>
            <person name="Epstein S."/>
            <person name="Young S.K."/>
            <person name="Zeng Q."/>
            <person name="Gargeya S."/>
            <person name="Fitzgerald M."/>
            <person name="Haas B."/>
            <person name="Abouelleil A."/>
            <person name="Alvarado L."/>
            <person name="Arachchi H.M."/>
            <person name="Berlin A."/>
            <person name="Brown A."/>
            <person name="Chapman S.B."/>
            <person name="Chen Z."/>
            <person name="Dunbar C."/>
            <person name="Freedman E."/>
            <person name="Gearin G."/>
            <person name="Gellesch M."/>
            <person name="Goldberg J."/>
            <person name="Griggs A."/>
            <person name="Gujja S."/>
            <person name="Heiman D."/>
            <person name="Howarth C."/>
            <person name="Larson L."/>
            <person name="Lui A."/>
            <person name="MacDonald P.J.P."/>
            <person name="Montmayeur A."/>
            <person name="Murphy C."/>
            <person name="Neiman D."/>
            <person name="Pearson M."/>
            <person name="Priest M."/>
            <person name="Roberts A."/>
            <person name="Saif S."/>
            <person name="Shea T."/>
            <person name="Shenoy N."/>
            <person name="Sisk P."/>
            <person name="Stolte C."/>
            <person name="Sykes S."/>
            <person name="Wortman J."/>
            <person name="Nusbaum C."/>
            <person name="Birren B."/>
        </authorList>
    </citation>
    <scope>NUCLEOTIDE SEQUENCE [LARGE SCALE GENOMIC DNA]</scope>
    <source>
        <strain evidence="1 2">ACB7</strain>
    </source>
</reference>
<accession>G9WSI0</accession>
<dbReference type="Proteomes" id="UP000003527">
    <property type="component" value="Unassembled WGS sequence"/>
</dbReference>
<dbReference type="AlphaFoldDB" id="G9WSI0"/>
<evidence type="ECO:0000313" key="2">
    <source>
        <dbReference type="Proteomes" id="UP000003527"/>
    </source>
</evidence>
<evidence type="ECO:0000313" key="1">
    <source>
        <dbReference type="EMBL" id="EHL13567.1"/>
    </source>
</evidence>
<name>G9WSI0_9FIRM</name>
<organism evidence="1 2">
    <name type="scientific">Oribacterium asaccharolyticum ACB7</name>
    <dbReference type="NCBI Taxonomy" id="796944"/>
    <lineage>
        <taxon>Bacteria</taxon>
        <taxon>Bacillati</taxon>
        <taxon>Bacillota</taxon>
        <taxon>Clostridia</taxon>
        <taxon>Lachnospirales</taxon>
        <taxon>Lachnospiraceae</taxon>
        <taxon>Oribacterium</taxon>
    </lineage>
</organism>
<proteinExistence type="predicted"/>
<dbReference type="HOGENOM" id="CLU_205170_1_0_9"/>
<dbReference type="EMBL" id="AFZD01000006">
    <property type="protein sequence ID" value="EHL13567.1"/>
    <property type="molecule type" value="Genomic_DNA"/>
</dbReference>
<gene>
    <name evidence="1" type="ORF">HMPREF9624_02046</name>
</gene>
<keyword evidence="2" id="KW-1185">Reference proteome</keyword>
<sequence length="63" mass="7328">MHSVDTKSEIVKILHFKQFYKHYVFVEDGEGGRKKVLKNYIDVNVCIDMVCGDTKNALESEDY</sequence>
<protein>
    <submittedName>
        <fullName evidence="1">Uncharacterized protein</fullName>
    </submittedName>
</protein>
<comment type="caution">
    <text evidence="1">The sequence shown here is derived from an EMBL/GenBank/DDBJ whole genome shotgun (WGS) entry which is preliminary data.</text>
</comment>